<dbReference type="SUPFAM" id="SSF52833">
    <property type="entry name" value="Thioredoxin-like"/>
    <property type="match status" value="1"/>
</dbReference>
<comment type="catalytic activity">
    <reaction evidence="11">
        <text>a hydroperoxide + [thioredoxin]-dithiol = an alcohol + [thioredoxin]-disulfide + H2O</text>
        <dbReference type="Rhea" id="RHEA:62620"/>
        <dbReference type="Rhea" id="RHEA-COMP:10698"/>
        <dbReference type="Rhea" id="RHEA-COMP:10700"/>
        <dbReference type="ChEBI" id="CHEBI:15377"/>
        <dbReference type="ChEBI" id="CHEBI:29950"/>
        <dbReference type="ChEBI" id="CHEBI:30879"/>
        <dbReference type="ChEBI" id="CHEBI:35924"/>
        <dbReference type="ChEBI" id="CHEBI:50058"/>
        <dbReference type="EC" id="1.11.1.24"/>
    </reaction>
</comment>
<evidence type="ECO:0000256" key="6">
    <source>
        <dbReference type="ARBA" id="ARBA00023157"/>
    </source>
</evidence>
<evidence type="ECO:0000256" key="2">
    <source>
        <dbReference type="ARBA" id="ARBA00013017"/>
    </source>
</evidence>
<comment type="similarity">
    <text evidence="9">Belongs to the peroxiredoxin family. BCP/PrxQ subfamily.</text>
</comment>
<evidence type="ECO:0000256" key="3">
    <source>
        <dbReference type="ARBA" id="ARBA00022559"/>
    </source>
</evidence>
<dbReference type="InterPro" id="IPR013766">
    <property type="entry name" value="Thioredoxin_domain"/>
</dbReference>
<keyword evidence="3" id="KW-0575">Peroxidase</keyword>
<dbReference type="InterPro" id="IPR000866">
    <property type="entry name" value="AhpC/TSA"/>
</dbReference>
<sequence length="198" mass="21903">MKKILLASVFTLLLISTSFAQVAENAEDVTPLKVDDIMPTIELLDLDGTITSTESIISEQPTIFLFYRGGWCPYCNAHLAAVGQSIKEITALGYQIVGISPDSPENLSKLIDKNELTYSLYSDGDGTLIKAMGIAFKAPKKYQSMLEDFSDDKNSELLPVPSIFVVDTDGTILYEYVNPDYKTRLSAEDLIETLEELE</sequence>
<dbReference type="OrthoDB" id="9809746at2"/>
<evidence type="ECO:0000313" key="14">
    <source>
        <dbReference type="EMBL" id="AOW20830.1"/>
    </source>
</evidence>
<accession>A0A1D8P8E1</accession>
<dbReference type="Gene3D" id="3.40.30.10">
    <property type="entry name" value="Glutaredoxin"/>
    <property type="match status" value="1"/>
</dbReference>
<name>A0A1D8P8E1_9FLAO</name>
<dbReference type="InterPro" id="IPR036249">
    <property type="entry name" value="Thioredoxin-like_sf"/>
</dbReference>
<evidence type="ECO:0000256" key="12">
    <source>
        <dbReference type="SAM" id="SignalP"/>
    </source>
</evidence>
<dbReference type="KEGG" id="lul:LPB138_09140"/>
<reference evidence="14 15" key="1">
    <citation type="submission" date="2016-10" db="EMBL/GenBank/DDBJ databases">
        <title>Lutibacter sp. LPB0138, isolated from marine gastropod.</title>
        <authorList>
            <person name="Kim E."/>
            <person name="Yi H."/>
        </authorList>
    </citation>
    <scope>NUCLEOTIDE SEQUENCE [LARGE SCALE GENOMIC DNA]</scope>
    <source>
        <strain evidence="14 15">LPB0138</strain>
    </source>
</reference>
<dbReference type="GO" id="GO:0005737">
    <property type="term" value="C:cytoplasm"/>
    <property type="evidence" value="ECO:0007669"/>
    <property type="project" value="TreeGrafter"/>
</dbReference>
<keyword evidence="6" id="KW-1015">Disulfide bond</keyword>
<evidence type="ECO:0000259" key="13">
    <source>
        <dbReference type="PROSITE" id="PS51352"/>
    </source>
</evidence>
<keyword evidence="12" id="KW-0732">Signal</keyword>
<dbReference type="GO" id="GO:0008379">
    <property type="term" value="F:thioredoxin peroxidase activity"/>
    <property type="evidence" value="ECO:0007669"/>
    <property type="project" value="TreeGrafter"/>
</dbReference>
<protein>
    <recommendedName>
        <fullName evidence="2">thioredoxin-dependent peroxiredoxin</fullName>
        <ecNumber evidence="2">1.11.1.24</ecNumber>
    </recommendedName>
    <alternativeName>
        <fullName evidence="8">Thioredoxin peroxidase</fullName>
    </alternativeName>
    <alternativeName>
        <fullName evidence="10">Thioredoxin-dependent peroxiredoxin Bcp</fullName>
    </alternativeName>
</protein>
<dbReference type="Pfam" id="PF00578">
    <property type="entry name" value="AhpC-TSA"/>
    <property type="match status" value="1"/>
</dbReference>
<evidence type="ECO:0000256" key="5">
    <source>
        <dbReference type="ARBA" id="ARBA00023002"/>
    </source>
</evidence>
<feature type="signal peptide" evidence="12">
    <location>
        <begin position="1"/>
        <end position="20"/>
    </location>
</feature>
<comment type="function">
    <text evidence="1">Thiol-specific peroxidase that catalyzes the reduction of hydrogen peroxide and organic hydroperoxides to water and alcohols, respectively. Plays a role in cell protection against oxidative stress by detoxifying peroxides and as sensor of hydrogen peroxide-mediated signaling events.</text>
</comment>
<dbReference type="Proteomes" id="UP000176050">
    <property type="component" value="Chromosome"/>
</dbReference>
<evidence type="ECO:0000313" key="15">
    <source>
        <dbReference type="Proteomes" id="UP000176050"/>
    </source>
</evidence>
<keyword evidence="4" id="KW-0049">Antioxidant</keyword>
<feature type="chain" id="PRO_5009110894" description="thioredoxin-dependent peroxiredoxin" evidence="12">
    <location>
        <begin position="21"/>
        <end position="198"/>
    </location>
</feature>
<evidence type="ECO:0000256" key="8">
    <source>
        <dbReference type="ARBA" id="ARBA00032824"/>
    </source>
</evidence>
<keyword evidence="7" id="KW-0676">Redox-active center</keyword>
<feature type="domain" description="Thioredoxin" evidence="13">
    <location>
        <begin position="32"/>
        <end position="198"/>
    </location>
</feature>
<evidence type="ECO:0000256" key="1">
    <source>
        <dbReference type="ARBA" id="ARBA00003330"/>
    </source>
</evidence>
<dbReference type="PANTHER" id="PTHR42801:SF7">
    <property type="entry name" value="SLL1159 PROTEIN"/>
    <property type="match status" value="1"/>
</dbReference>
<proteinExistence type="inferred from homology"/>
<gene>
    <name evidence="14" type="ORF">LPB138_09140</name>
</gene>
<evidence type="ECO:0000256" key="10">
    <source>
        <dbReference type="ARBA" id="ARBA00042639"/>
    </source>
</evidence>
<dbReference type="PANTHER" id="PTHR42801">
    <property type="entry name" value="THIOREDOXIN-DEPENDENT PEROXIDE REDUCTASE"/>
    <property type="match status" value="1"/>
</dbReference>
<evidence type="ECO:0000256" key="7">
    <source>
        <dbReference type="ARBA" id="ARBA00023284"/>
    </source>
</evidence>
<dbReference type="RefSeq" id="WP_070236994.1">
    <property type="nucleotide sequence ID" value="NZ_CP017478.1"/>
</dbReference>
<dbReference type="GO" id="GO:0034599">
    <property type="term" value="P:cellular response to oxidative stress"/>
    <property type="evidence" value="ECO:0007669"/>
    <property type="project" value="TreeGrafter"/>
</dbReference>
<dbReference type="PROSITE" id="PS51352">
    <property type="entry name" value="THIOREDOXIN_2"/>
    <property type="match status" value="1"/>
</dbReference>
<dbReference type="CDD" id="cd02970">
    <property type="entry name" value="PRX_like2"/>
    <property type="match status" value="1"/>
</dbReference>
<dbReference type="EMBL" id="CP017478">
    <property type="protein sequence ID" value="AOW20830.1"/>
    <property type="molecule type" value="Genomic_DNA"/>
</dbReference>
<evidence type="ECO:0000256" key="9">
    <source>
        <dbReference type="ARBA" id="ARBA00038489"/>
    </source>
</evidence>
<dbReference type="InterPro" id="IPR050924">
    <property type="entry name" value="Peroxiredoxin_BCP/PrxQ"/>
</dbReference>
<keyword evidence="15" id="KW-1185">Reference proteome</keyword>
<evidence type="ECO:0000256" key="4">
    <source>
        <dbReference type="ARBA" id="ARBA00022862"/>
    </source>
</evidence>
<keyword evidence="5" id="KW-0560">Oxidoreductase</keyword>
<dbReference type="STRING" id="1850246.LPB138_09140"/>
<organism evidence="14 15">
    <name type="scientific">Urechidicola croceus</name>
    <dbReference type="NCBI Taxonomy" id="1850246"/>
    <lineage>
        <taxon>Bacteria</taxon>
        <taxon>Pseudomonadati</taxon>
        <taxon>Bacteroidota</taxon>
        <taxon>Flavobacteriia</taxon>
        <taxon>Flavobacteriales</taxon>
        <taxon>Flavobacteriaceae</taxon>
        <taxon>Urechidicola</taxon>
    </lineage>
</organism>
<dbReference type="AlphaFoldDB" id="A0A1D8P8E1"/>
<dbReference type="EC" id="1.11.1.24" evidence="2"/>
<dbReference type="GO" id="GO:0045454">
    <property type="term" value="P:cell redox homeostasis"/>
    <property type="evidence" value="ECO:0007669"/>
    <property type="project" value="TreeGrafter"/>
</dbReference>
<evidence type="ECO:0000256" key="11">
    <source>
        <dbReference type="ARBA" id="ARBA00049091"/>
    </source>
</evidence>